<accession>A0ABQ3DQ74</accession>
<comment type="caution">
    <text evidence="1">The sequence shown here is derived from an EMBL/GenBank/DDBJ whole genome shotgun (WGS) entry which is preliminary data.</text>
</comment>
<reference evidence="2" key="1">
    <citation type="journal article" date="2019" name="Int. J. Syst. Evol. Microbiol.">
        <title>The Global Catalogue of Microorganisms (GCM) 10K type strain sequencing project: providing services to taxonomists for standard genome sequencing and annotation.</title>
        <authorList>
            <consortium name="The Broad Institute Genomics Platform"/>
            <consortium name="The Broad Institute Genome Sequencing Center for Infectious Disease"/>
            <person name="Wu L."/>
            <person name="Ma J."/>
        </authorList>
    </citation>
    <scope>NUCLEOTIDE SEQUENCE [LARGE SCALE GENOMIC DNA]</scope>
    <source>
        <strain evidence="2">JCM 4737</strain>
    </source>
</reference>
<sequence length="73" mass="7994">MAFVCFRQIVAGHLAVAWPRPTVPGSRKVRWAWGGRSSPLPMACAERARSQMWVVMTAPGAVVHDGFQKVDSS</sequence>
<evidence type="ECO:0000313" key="1">
    <source>
        <dbReference type="EMBL" id="GHB11698.1"/>
    </source>
</evidence>
<name>A0ABQ3DQ74_9ACTN</name>
<keyword evidence="2" id="KW-1185">Reference proteome</keyword>
<protein>
    <recommendedName>
        <fullName evidence="3">Transposase</fullName>
    </recommendedName>
</protein>
<evidence type="ECO:0000313" key="2">
    <source>
        <dbReference type="Proteomes" id="UP000599437"/>
    </source>
</evidence>
<gene>
    <name evidence="1" type="ORF">GCM10010346_38700</name>
</gene>
<dbReference type="Proteomes" id="UP000599437">
    <property type="component" value="Unassembled WGS sequence"/>
</dbReference>
<proteinExistence type="predicted"/>
<organism evidence="1 2">
    <name type="scientific">Streptomyces chryseus</name>
    <dbReference type="NCBI Taxonomy" id="68186"/>
    <lineage>
        <taxon>Bacteria</taxon>
        <taxon>Bacillati</taxon>
        <taxon>Actinomycetota</taxon>
        <taxon>Actinomycetes</taxon>
        <taxon>Kitasatosporales</taxon>
        <taxon>Streptomycetaceae</taxon>
        <taxon>Streptomyces</taxon>
    </lineage>
</organism>
<dbReference type="EMBL" id="BMVO01000012">
    <property type="protein sequence ID" value="GHB11698.1"/>
    <property type="molecule type" value="Genomic_DNA"/>
</dbReference>
<evidence type="ECO:0008006" key="3">
    <source>
        <dbReference type="Google" id="ProtNLM"/>
    </source>
</evidence>